<dbReference type="EMBL" id="VLKE01000001">
    <property type="protein sequence ID" value="TWH65290.1"/>
    <property type="molecule type" value="Genomic_DNA"/>
</dbReference>
<dbReference type="PANTHER" id="PTHR43884:SF12">
    <property type="entry name" value="ISOVALERYL-COA DEHYDROGENASE, MITOCHONDRIAL-RELATED"/>
    <property type="match status" value="1"/>
</dbReference>
<dbReference type="InterPro" id="IPR046373">
    <property type="entry name" value="Acyl-CoA_Oxase/DH_mid-dom_sf"/>
</dbReference>
<dbReference type="Pfam" id="PF02770">
    <property type="entry name" value="Acyl-CoA_dh_M"/>
    <property type="match status" value="1"/>
</dbReference>
<evidence type="ECO:0008006" key="11">
    <source>
        <dbReference type="Google" id="ProtNLM"/>
    </source>
</evidence>
<dbReference type="InterPro" id="IPR009075">
    <property type="entry name" value="AcylCo_DH/oxidase_C"/>
</dbReference>
<accession>A0A562I2R2</accession>
<proteinExistence type="inferred from homology"/>
<dbReference type="Gene3D" id="1.10.540.10">
    <property type="entry name" value="Acyl-CoA dehydrogenase/oxidase, N-terminal domain"/>
    <property type="match status" value="1"/>
</dbReference>
<dbReference type="GO" id="GO:0050660">
    <property type="term" value="F:flavin adenine dinucleotide binding"/>
    <property type="evidence" value="ECO:0007669"/>
    <property type="project" value="InterPro"/>
</dbReference>
<dbReference type="SUPFAM" id="SSF56645">
    <property type="entry name" value="Acyl-CoA dehydrogenase NM domain-like"/>
    <property type="match status" value="1"/>
</dbReference>
<keyword evidence="4 5" id="KW-0274">FAD</keyword>
<evidence type="ECO:0000313" key="9">
    <source>
        <dbReference type="EMBL" id="TWH65290.1"/>
    </source>
</evidence>
<name>A0A562I2R2_MICOL</name>
<evidence type="ECO:0000256" key="1">
    <source>
        <dbReference type="ARBA" id="ARBA00001974"/>
    </source>
</evidence>
<comment type="caution">
    <text evidence="9">The sequence shown here is derived from an EMBL/GenBank/DDBJ whole genome shotgun (WGS) entry which is preliminary data.</text>
</comment>
<dbReference type="GO" id="GO:0003995">
    <property type="term" value="F:acyl-CoA dehydrogenase activity"/>
    <property type="evidence" value="ECO:0007669"/>
    <property type="project" value="TreeGrafter"/>
</dbReference>
<dbReference type="InterPro" id="IPR036250">
    <property type="entry name" value="AcylCo_DH-like_C"/>
</dbReference>
<feature type="domain" description="Acyl-CoA dehydrogenase/oxidase C-terminal" evidence="6">
    <location>
        <begin position="235"/>
        <end position="348"/>
    </location>
</feature>
<evidence type="ECO:0000259" key="6">
    <source>
        <dbReference type="Pfam" id="PF00441"/>
    </source>
</evidence>
<feature type="domain" description="Acyl-CoA dehydrogenase/oxidase N-terminal" evidence="8">
    <location>
        <begin position="3"/>
        <end position="112"/>
    </location>
</feature>
<dbReference type="Pfam" id="PF00441">
    <property type="entry name" value="Acyl-CoA_dh_1"/>
    <property type="match status" value="1"/>
</dbReference>
<evidence type="ECO:0000259" key="7">
    <source>
        <dbReference type="Pfam" id="PF02770"/>
    </source>
</evidence>
<reference evidence="9 10" key="1">
    <citation type="submission" date="2019-07" db="EMBL/GenBank/DDBJ databases">
        <title>R&amp;d 2014.</title>
        <authorList>
            <person name="Klenk H.-P."/>
        </authorList>
    </citation>
    <scope>NUCLEOTIDE SEQUENCE [LARGE SCALE GENOMIC DNA]</scope>
    <source>
        <strain evidence="9 10">DSM 43868</strain>
    </source>
</reference>
<dbReference type="PANTHER" id="PTHR43884">
    <property type="entry name" value="ACYL-COA DEHYDROGENASE"/>
    <property type="match status" value="1"/>
</dbReference>
<comment type="cofactor">
    <cofactor evidence="1 5">
        <name>FAD</name>
        <dbReference type="ChEBI" id="CHEBI:57692"/>
    </cofactor>
</comment>
<gene>
    <name evidence="9" type="ORF">JD77_00226</name>
</gene>
<comment type="similarity">
    <text evidence="2 5">Belongs to the acyl-CoA dehydrogenase family.</text>
</comment>
<dbReference type="Pfam" id="PF02771">
    <property type="entry name" value="Acyl-CoA_dh_N"/>
    <property type="match status" value="1"/>
</dbReference>
<dbReference type="SUPFAM" id="SSF47203">
    <property type="entry name" value="Acyl-CoA dehydrogenase C-terminal domain-like"/>
    <property type="match status" value="1"/>
</dbReference>
<keyword evidence="3 5" id="KW-0285">Flavoprotein</keyword>
<evidence type="ECO:0000313" key="10">
    <source>
        <dbReference type="Proteomes" id="UP000319825"/>
    </source>
</evidence>
<evidence type="ECO:0000256" key="5">
    <source>
        <dbReference type="RuleBase" id="RU362125"/>
    </source>
</evidence>
<protein>
    <recommendedName>
        <fullName evidence="11">Alkylation response protein AidB-like acyl-CoA dehydrogenase</fullName>
    </recommendedName>
</protein>
<dbReference type="Proteomes" id="UP000319825">
    <property type="component" value="Unassembled WGS sequence"/>
</dbReference>
<evidence type="ECO:0000256" key="4">
    <source>
        <dbReference type="ARBA" id="ARBA00022827"/>
    </source>
</evidence>
<dbReference type="InterPro" id="IPR006091">
    <property type="entry name" value="Acyl-CoA_Oxase/DH_mid-dom"/>
</dbReference>
<dbReference type="Gene3D" id="2.40.110.10">
    <property type="entry name" value="Butyryl-CoA Dehydrogenase, subunit A, domain 2"/>
    <property type="match status" value="1"/>
</dbReference>
<dbReference type="GO" id="GO:0033539">
    <property type="term" value="P:fatty acid beta-oxidation using acyl-CoA dehydrogenase"/>
    <property type="evidence" value="ECO:0007669"/>
    <property type="project" value="TreeGrafter"/>
</dbReference>
<dbReference type="InterPro" id="IPR009100">
    <property type="entry name" value="AcylCoA_DH/oxidase_NM_dom_sf"/>
</dbReference>
<organism evidence="9 10">
    <name type="scientific">Micromonospora olivasterospora</name>
    <dbReference type="NCBI Taxonomy" id="1880"/>
    <lineage>
        <taxon>Bacteria</taxon>
        <taxon>Bacillati</taxon>
        <taxon>Actinomycetota</taxon>
        <taxon>Actinomycetes</taxon>
        <taxon>Micromonosporales</taxon>
        <taxon>Micromonosporaceae</taxon>
        <taxon>Micromonospora</taxon>
    </lineage>
</organism>
<dbReference type="Gene3D" id="1.20.140.10">
    <property type="entry name" value="Butyryl-CoA Dehydrogenase, subunit A, domain 3"/>
    <property type="match status" value="1"/>
</dbReference>
<evidence type="ECO:0000256" key="3">
    <source>
        <dbReference type="ARBA" id="ARBA00022630"/>
    </source>
</evidence>
<dbReference type="CDD" id="cd00567">
    <property type="entry name" value="ACAD"/>
    <property type="match status" value="1"/>
</dbReference>
<dbReference type="AlphaFoldDB" id="A0A562I2R2"/>
<keyword evidence="5" id="KW-0560">Oxidoreductase</keyword>
<dbReference type="InterPro" id="IPR013786">
    <property type="entry name" value="AcylCoA_DH/ox_N"/>
</dbReference>
<dbReference type="InterPro" id="IPR037069">
    <property type="entry name" value="AcylCoA_DH/ox_N_sf"/>
</dbReference>
<evidence type="ECO:0000256" key="2">
    <source>
        <dbReference type="ARBA" id="ARBA00009347"/>
    </source>
</evidence>
<dbReference type="GO" id="GO:0046359">
    <property type="term" value="P:butyrate catabolic process"/>
    <property type="evidence" value="ECO:0007669"/>
    <property type="project" value="TreeGrafter"/>
</dbReference>
<evidence type="ECO:0000259" key="8">
    <source>
        <dbReference type="Pfam" id="PF02771"/>
    </source>
</evidence>
<feature type="domain" description="Acyl-CoA oxidase/dehydrogenase middle" evidence="7">
    <location>
        <begin position="120"/>
        <end position="209"/>
    </location>
</feature>
<sequence length="356" mass="38444">MPTDDEQAIADVVREFARTELRPMASHIEDDPSVLDDALRSFGQIGLVQTLAEAGLTGDELYPRVLSAIVLEELAWADANTAAAFSATTAFVRAVAEFGTDHQRRTVLATYADSSHATAAITATELGLLDDPQSPATALTTTPDGLVLNGTKTLVPLADRCQHFLVTARHNERLVAVIVPADRAGLEIGPTRETMGLTAQRFRDITLRDLPIDPADLLGESDIPALVNSSWTAASAILTGLCRAVHEHSVEYTKMRSAHGSPLARKQTVALRLVDMLIDVESMRWMSWRAATHIDKGIGGARTPRLAHALAVKRSNWIVDEGVQLMGGHGYITENPVEAWYRNAKTTATLSLTVGV</sequence>
<keyword evidence="10" id="KW-1185">Reference proteome</keyword>